<name>A0A086T507_HAPC1</name>
<evidence type="ECO:0000313" key="2">
    <source>
        <dbReference type="EMBL" id="KFH44439.1"/>
    </source>
</evidence>
<protein>
    <submittedName>
        <fullName evidence="2">Uncharacterized protein</fullName>
    </submittedName>
</protein>
<dbReference type="Proteomes" id="UP000029964">
    <property type="component" value="Unassembled WGS sequence"/>
</dbReference>
<dbReference type="PANTHER" id="PTHR42037">
    <property type="match status" value="1"/>
</dbReference>
<dbReference type="EMBL" id="JPKY01000048">
    <property type="protein sequence ID" value="KFH44439.1"/>
    <property type="molecule type" value="Genomic_DNA"/>
</dbReference>
<dbReference type="Pfam" id="PF14441">
    <property type="entry name" value="OTT_1508_deam"/>
    <property type="match status" value="1"/>
</dbReference>
<feature type="compositionally biased region" description="Acidic residues" evidence="1">
    <location>
        <begin position="499"/>
        <end position="510"/>
    </location>
</feature>
<organism evidence="2 3">
    <name type="scientific">Hapsidospora chrysogenum (strain ATCC 11550 / CBS 779.69 / DSM 880 / IAM 14645 / JCM 23072 / IMI 49137)</name>
    <name type="common">Acremonium chrysogenum</name>
    <dbReference type="NCBI Taxonomy" id="857340"/>
    <lineage>
        <taxon>Eukaryota</taxon>
        <taxon>Fungi</taxon>
        <taxon>Dikarya</taxon>
        <taxon>Ascomycota</taxon>
        <taxon>Pezizomycotina</taxon>
        <taxon>Sordariomycetes</taxon>
        <taxon>Hypocreomycetidae</taxon>
        <taxon>Hypocreales</taxon>
        <taxon>Bionectriaceae</taxon>
        <taxon>Hapsidospora</taxon>
    </lineage>
</organism>
<reference evidence="3" key="1">
    <citation type="journal article" date="2014" name="Genome Announc.">
        <title>Genome sequence and annotation of Acremonium chrysogenum, producer of the beta-lactam antibiotic cephalosporin C.</title>
        <authorList>
            <person name="Terfehr D."/>
            <person name="Dahlmann T.A."/>
            <person name="Specht T."/>
            <person name="Zadra I."/>
            <person name="Kuernsteiner H."/>
            <person name="Kueck U."/>
        </authorList>
    </citation>
    <scope>NUCLEOTIDE SEQUENCE [LARGE SCALE GENOMIC DNA]</scope>
    <source>
        <strain evidence="3">ATCC 11550 / CBS 779.69 / DSM 880 / IAM 14645 / JCM 23072 / IMI 49137</strain>
    </source>
</reference>
<dbReference type="AlphaFoldDB" id="A0A086T507"/>
<dbReference type="HOGENOM" id="CLU_027514_2_2_1"/>
<accession>A0A086T507</accession>
<evidence type="ECO:0000256" key="1">
    <source>
        <dbReference type="SAM" id="MobiDB-lite"/>
    </source>
</evidence>
<keyword evidence="3" id="KW-1185">Reference proteome</keyword>
<evidence type="ECO:0000313" key="3">
    <source>
        <dbReference type="Proteomes" id="UP000029964"/>
    </source>
</evidence>
<gene>
    <name evidence="2" type="ORF">ACRE_047450</name>
</gene>
<feature type="region of interest" description="Disordered" evidence="1">
    <location>
        <begin position="461"/>
        <end position="510"/>
    </location>
</feature>
<proteinExistence type="predicted"/>
<dbReference type="InterPro" id="IPR027796">
    <property type="entry name" value="OTT_1508_deam-like"/>
</dbReference>
<dbReference type="PANTHER" id="PTHR42037:SF1">
    <property type="match status" value="1"/>
</dbReference>
<sequence>MPTAVEEVKSLQGKARRRFYEPLAVLEALSFNSERSPSEGIKFREPSIGGVKGIFKAFVYRLAYVCSSQRGPKTVTSIAVMENDDSFFIVFACNEVNSGQGRRISDHIEELLGKVASASRGQTRSAKACRDNVLKTILLFNRDRVQMYLERVVSFATKLLERISVSPSGTAISESLNGLASCLRVESLRKSTDGDYIRSCLDCLEKIKRFVKAFSLSPGYDREMATNLNSESWSELKHCVSRVLAYEEAMKSLFKAKDEWPQLFESFKILHIPSSAAQSSPVSHMSRNPDVEAIIGRMTSDPDDMHAFREYGRDMQKFDLDERIRQKCTSVRPFMHAEVLVLDWIEREGYGRGLRFFNDWRYIGCSKPPCRMCAYYFEACGSYVELRASHGNIYASWQFPDAHGPEGSASAKRWRRTLNSMMEKIRLDAFKVMAEKCSAGKKHDSITYDFRSAWSTRHSQAPGRSIAESVRADDGSESDTAEVGDLLRDRLTLESHDNGDDDEEDGGALL</sequence>
<feature type="compositionally biased region" description="Basic and acidic residues" evidence="1">
    <location>
        <begin position="485"/>
        <end position="498"/>
    </location>
</feature>
<dbReference type="OrthoDB" id="3251507at2759"/>
<comment type="caution">
    <text evidence="2">The sequence shown here is derived from an EMBL/GenBank/DDBJ whole genome shotgun (WGS) entry which is preliminary data.</text>
</comment>